<dbReference type="OrthoDB" id="2866199at2"/>
<organism evidence="2 3">
    <name type="scientific">Ruegeria denitrificans</name>
    <dbReference type="NCBI Taxonomy" id="1715692"/>
    <lineage>
        <taxon>Bacteria</taxon>
        <taxon>Pseudomonadati</taxon>
        <taxon>Pseudomonadota</taxon>
        <taxon>Alphaproteobacteria</taxon>
        <taxon>Rhodobacterales</taxon>
        <taxon>Roseobacteraceae</taxon>
        <taxon>Ruegeria</taxon>
    </lineage>
</organism>
<reference evidence="3" key="1">
    <citation type="submission" date="2015-09" db="EMBL/GenBank/DDBJ databases">
        <authorList>
            <person name="Rodrigo-Torres L."/>
            <person name="Arahal D.R."/>
        </authorList>
    </citation>
    <scope>NUCLEOTIDE SEQUENCE [LARGE SCALE GENOMIC DNA]</scope>
    <source>
        <strain evidence="3">CECT 5091</strain>
    </source>
</reference>
<keyword evidence="3" id="KW-1185">Reference proteome</keyword>
<dbReference type="Pfam" id="PF20815">
    <property type="entry name" value="GIY_YIG_2"/>
    <property type="match status" value="1"/>
</dbReference>
<dbReference type="EMBL" id="CYUD01000001">
    <property type="protein sequence ID" value="CUJ83535.1"/>
    <property type="molecule type" value="Genomic_DNA"/>
</dbReference>
<dbReference type="AlphaFoldDB" id="A0A0P1I0U0"/>
<sequence>MFQIDHLSIAVDALCIEKRATRASDWNGLAAAENNSGLYTWWVDREGAEALAGGLGVSLSRGLIYGGQAGATRWPSGTKSEQTLSGRIQSNHLSGTIRSSTFRRTLAAALVSELGLRVVPGRKAGLARQSEAELSKWMRSHLSLLVWPFADRDNLEQLEGKVLSRLDPPMNLRGMRSTPLRSAIRLARKNLSDASPSQVPVVDKINAKPSTKRGARSVTLHEEISEILISNGNRWMSTKEIAFWVNERGLYKKRDRSDVTGFQVHGRTRNYSKLFERDGQLVRLIRS</sequence>
<evidence type="ECO:0000313" key="3">
    <source>
        <dbReference type="Proteomes" id="UP000051260"/>
    </source>
</evidence>
<proteinExistence type="predicted"/>
<protein>
    <recommendedName>
        <fullName evidence="1">GIY-YIG catalytic domain-containing protein</fullName>
    </recommendedName>
</protein>
<feature type="domain" description="GIY-YIG catalytic" evidence="1">
    <location>
        <begin position="37"/>
        <end position="189"/>
    </location>
</feature>
<dbReference type="Proteomes" id="UP000051260">
    <property type="component" value="Unassembled WGS sequence"/>
</dbReference>
<accession>A0A0P1I0U0</accession>
<evidence type="ECO:0000313" key="2">
    <source>
        <dbReference type="EMBL" id="CUJ83535.1"/>
    </source>
</evidence>
<evidence type="ECO:0000259" key="1">
    <source>
        <dbReference type="Pfam" id="PF20815"/>
    </source>
</evidence>
<dbReference type="RefSeq" id="WP_058279941.1">
    <property type="nucleotide sequence ID" value="NZ_CYUD01000001.1"/>
</dbReference>
<dbReference type="STRING" id="1715692.RUE5091_00122"/>
<dbReference type="InterPro" id="IPR049311">
    <property type="entry name" value="GIY_YIG_cat"/>
</dbReference>
<gene>
    <name evidence="2" type="ORF">RUE5091_00122</name>
</gene>
<name>A0A0P1I0U0_9RHOB</name>